<dbReference type="STRING" id="316067.Geob_1471"/>
<dbReference type="InterPro" id="IPR053188">
    <property type="entry name" value="FkbM_Methyltransferase"/>
</dbReference>
<dbReference type="PANTHER" id="PTHR36973:SF4">
    <property type="entry name" value="NODULATION PROTEIN"/>
    <property type="match status" value="1"/>
</dbReference>
<dbReference type="GO" id="GO:0032259">
    <property type="term" value="P:methylation"/>
    <property type="evidence" value="ECO:0007669"/>
    <property type="project" value="UniProtKB-KW"/>
</dbReference>
<dbReference type="KEGG" id="geo:Geob_1471"/>
<dbReference type="HOGENOM" id="CLU_1085125_0_0_7"/>
<sequence>MSLLQQFKEMIPYGVRKSLLDLARPDRPGIGPVLRGMNRDMSTIFDIGANVGDVSLQMLYYFPKASVYSFEPCSETYDLLVRKIAEAGYSDRSHTFKHGFFDETKKAALNITSFHGANSMLDISEEYHRANPHIAKVRTEEISLVRLDDFVEQQGLRHIDLVKIDVEGVEQQILRGGAKTFSTMVDTVIVEISFVRNPRESGEFVRLFQLMHEYGFAPSQFYDVEHVNGDAKWKLAQVDCVFRRF</sequence>
<dbReference type="InterPro" id="IPR029063">
    <property type="entry name" value="SAM-dependent_MTases_sf"/>
</dbReference>
<dbReference type="GO" id="GO:0008171">
    <property type="term" value="F:O-methyltransferase activity"/>
    <property type="evidence" value="ECO:0007669"/>
    <property type="project" value="TreeGrafter"/>
</dbReference>
<evidence type="ECO:0000313" key="2">
    <source>
        <dbReference type="EMBL" id="ACM19830.1"/>
    </source>
</evidence>
<dbReference type="OrthoDB" id="5329963at2"/>
<keyword evidence="3" id="KW-1185">Reference proteome</keyword>
<reference evidence="2 3" key="1">
    <citation type="submission" date="2009-01" db="EMBL/GenBank/DDBJ databases">
        <title>Complete sequence of Geobacter sp. FRC-32.</title>
        <authorList>
            <consortium name="US DOE Joint Genome Institute"/>
            <person name="Lucas S."/>
            <person name="Copeland A."/>
            <person name="Lapidus A."/>
            <person name="Glavina del Rio T."/>
            <person name="Dalin E."/>
            <person name="Tice H."/>
            <person name="Bruce D."/>
            <person name="Goodwin L."/>
            <person name="Pitluck S."/>
            <person name="Saunders E."/>
            <person name="Brettin T."/>
            <person name="Detter J.C."/>
            <person name="Han C."/>
            <person name="Larimer F."/>
            <person name="Land M."/>
            <person name="Hauser L."/>
            <person name="Kyrpides N."/>
            <person name="Ovchinnikova G."/>
            <person name="Kostka J."/>
            <person name="Richardson P."/>
        </authorList>
    </citation>
    <scope>NUCLEOTIDE SEQUENCE [LARGE SCALE GENOMIC DNA]</scope>
    <source>
        <strain evidence="3">DSM 22248 / JCM 15807 / FRC-32</strain>
    </source>
</reference>
<dbReference type="Pfam" id="PF05050">
    <property type="entry name" value="Methyltransf_21"/>
    <property type="match status" value="1"/>
</dbReference>
<evidence type="ECO:0000259" key="1">
    <source>
        <dbReference type="Pfam" id="PF05050"/>
    </source>
</evidence>
<organism evidence="2 3">
    <name type="scientific">Geotalea daltonii (strain DSM 22248 / JCM 15807 / FRC-32)</name>
    <name type="common">Geobacter daltonii</name>
    <dbReference type="NCBI Taxonomy" id="316067"/>
    <lineage>
        <taxon>Bacteria</taxon>
        <taxon>Pseudomonadati</taxon>
        <taxon>Thermodesulfobacteriota</taxon>
        <taxon>Desulfuromonadia</taxon>
        <taxon>Geobacterales</taxon>
        <taxon>Geobacteraceae</taxon>
        <taxon>Geotalea</taxon>
    </lineage>
</organism>
<dbReference type="Gene3D" id="3.40.50.150">
    <property type="entry name" value="Vaccinia Virus protein VP39"/>
    <property type="match status" value="1"/>
</dbReference>
<name>B9M575_GEODF</name>
<dbReference type="RefSeq" id="WP_012646559.1">
    <property type="nucleotide sequence ID" value="NC_011979.1"/>
</dbReference>
<feature type="domain" description="Methyltransferase FkbM" evidence="1">
    <location>
        <begin position="46"/>
        <end position="216"/>
    </location>
</feature>
<dbReference type="Proteomes" id="UP000007721">
    <property type="component" value="Chromosome"/>
</dbReference>
<dbReference type="SUPFAM" id="SSF53335">
    <property type="entry name" value="S-adenosyl-L-methionine-dependent methyltransferases"/>
    <property type="match status" value="1"/>
</dbReference>
<evidence type="ECO:0000313" key="3">
    <source>
        <dbReference type="Proteomes" id="UP000007721"/>
    </source>
</evidence>
<dbReference type="EMBL" id="CP001390">
    <property type="protein sequence ID" value="ACM19830.1"/>
    <property type="molecule type" value="Genomic_DNA"/>
</dbReference>
<dbReference type="eggNOG" id="COG2242">
    <property type="taxonomic scope" value="Bacteria"/>
</dbReference>
<dbReference type="NCBIfam" id="TIGR01444">
    <property type="entry name" value="fkbM_fam"/>
    <property type="match status" value="1"/>
</dbReference>
<gene>
    <name evidence="2" type="ordered locus">Geob_1471</name>
</gene>
<dbReference type="PANTHER" id="PTHR36973">
    <property type="entry name" value="SLL1456 PROTEIN-RELATED"/>
    <property type="match status" value="1"/>
</dbReference>
<keyword evidence="2" id="KW-0808">Transferase</keyword>
<accession>B9M575</accession>
<protein>
    <submittedName>
        <fullName evidence="2">SAM-dependent methyltransferase, FkbM family</fullName>
    </submittedName>
</protein>
<dbReference type="AlphaFoldDB" id="B9M575"/>
<keyword evidence="2" id="KW-0489">Methyltransferase</keyword>
<dbReference type="InterPro" id="IPR006342">
    <property type="entry name" value="FkbM_mtfrase"/>
</dbReference>
<proteinExistence type="predicted"/>